<organism evidence="1 2">
    <name type="scientific">Leptosia nina</name>
    <dbReference type="NCBI Taxonomy" id="320188"/>
    <lineage>
        <taxon>Eukaryota</taxon>
        <taxon>Metazoa</taxon>
        <taxon>Ecdysozoa</taxon>
        <taxon>Arthropoda</taxon>
        <taxon>Hexapoda</taxon>
        <taxon>Insecta</taxon>
        <taxon>Pterygota</taxon>
        <taxon>Neoptera</taxon>
        <taxon>Endopterygota</taxon>
        <taxon>Lepidoptera</taxon>
        <taxon>Glossata</taxon>
        <taxon>Ditrysia</taxon>
        <taxon>Papilionoidea</taxon>
        <taxon>Pieridae</taxon>
        <taxon>Pierinae</taxon>
        <taxon>Leptosia</taxon>
    </lineage>
</organism>
<sequence>MLRARCVTSFETTRTQRELWRHADCPALTCSLQVKTLTLHGEMITLDLWEVSRVTIDAYLMGIREARDSGAIVALQT</sequence>
<reference evidence="1 2" key="1">
    <citation type="submission" date="2023-11" db="EMBL/GenBank/DDBJ databases">
        <authorList>
            <person name="Okamura Y."/>
        </authorList>
    </citation>
    <scope>NUCLEOTIDE SEQUENCE [LARGE SCALE GENOMIC DNA]</scope>
</reference>
<name>A0AAV1JEZ4_9NEOP</name>
<evidence type="ECO:0000313" key="1">
    <source>
        <dbReference type="EMBL" id="CAK1547504.1"/>
    </source>
</evidence>
<accession>A0AAV1JEZ4</accession>
<evidence type="ECO:0000313" key="2">
    <source>
        <dbReference type="Proteomes" id="UP001497472"/>
    </source>
</evidence>
<dbReference type="EMBL" id="CAVLEF010000009">
    <property type="protein sequence ID" value="CAK1547504.1"/>
    <property type="molecule type" value="Genomic_DNA"/>
</dbReference>
<keyword evidence="2" id="KW-1185">Reference proteome</keyword>
<dbReference type="AlphaFoldDB" id="A0AAV1JEZ4"/>
<protein>
    <submittedName>
        <fullName evidence="1">Uncharacterized protein</fullName>
    </submittedName>
</protein>
<comment type="caution">
    <text evidence="1">The sequence shown here is derived from an EMBL/GenBank/DDBJ whole genome shotgun (WGS) entry which is preliminary data.</text>
</comment>
<gene>
    <name evidence="1" type="ORF">LNINA_LOCUS6978</name>
</gene>
<dbReference type="Proteomes" id="UP001497472">
    <property type="component" value="Unassembled WGS sequence"/>
</dbReference>
<proteinExistence type="predicted"/>